<evidence type="ECO:0000256" key="4">
    <source>
        <dbReference type="ARBA" id="ARBA00022741"/>
    </source>
</evidence>
<dbReference type="GO" id="GO:0007095">
    <property type="term" value="P:mitotic G2 DNA damage checkpoint signaling"/>
    <property type="evidence" value="ECO:0007669"/>
    <property type="project" value="TreeGrafter"/>
</dbReference>
<dbReference type="AlphaFoldDB" id="A0A165BI54"/>
<sequence>MAAFPEVGGYVLRERIGGGGFSEVYKAVNYTYNVIEACKVVYLTNDTSVAQRKDLDKEIRVQAALKHINVVSLIDKLIVEPNADARYISGVYMLMEFAHGGDLFDKIAPDVGVSEDIAHEYIQQLVAGVSYIHSIGVAHRDLKPENILLSKDGTLKVSDFGLCAVYRHKDKTRQLTERCGSLPYVAPELDGDQPYDAEPVDVWGIGVILFTLLVGNTPWDEPTGRSHEFVRYARGEIFQDDPWNRIKPTALDLLTRMLTIDPHKRITLAEIAAHHWFLRKSQISNKDPFTRAEMLTEGLRRSGDMEIANPDFAPIDSDAMEVDTEDARMAVPMASQFTQGLQLFSQTQTGRRYVQQLTRFYASIPPDEVKARIIAALTSLPGKIKYQERPAQHPVRHVLRVGGYDARREPFKGFIDIEEYNRPDMGKISYIVFKRDVGNPISWKQLFRALVYSPELSPVVCRKQR</sequence>
<evidence type="ECO:0000256" key="6">
    <source>
        <dbReference type="ARBA" id="ARBA00022840"/>
    </source>
</evidence>
<dbReference type="STRING" id="1314781.A0A165BI54"/>
<evidence type="ECO:0000313" key="11">
    <source>
        <dbReference type="Proteomes" id="UP000077266"/>
    </source>
</evidence>
<dbReference type="InterPro" id="IPR000719">
    <property type="entry name" value="Prot_kinase_dom"/>
</dbReference>
<dbReference type="GO" id="GO:0005524">
    <property type="term" value="F:ATP binding"/>
    <property type="evidence" value="ECO:0007669"/>
    <property type="project" value="UniProtKB-KW"/>
</dbReference>
<keyword evidence="4" id="KW-0547">Nucleotide-binding</keyword>
<dbReference type="Proteomes" id="UP000077266">
    <property type="component" value="Unassembled WGS sequence"/>
</dbReference>
<proteinExistence type="predicted"/>
<protein>
    <recommendedName>
        <fullName evidence="1">non-specific serine/threonine protein kinase</fullName>
        <ecNumber evidence="1">2.7.11.1</ecNumber>
    </recommendedName>
</protein>
<evidence type="ECO:0000256" key="8">
    <source>
        <dbReference type="ARBA" id="ARBA00048679"/>
    </source>
</evidence>
<evidence type="ECO:0000259" key="9">
    <source>
        <dbReference type="PROSITE" id="PS50011"/>
    </source>
</evidence>
<comment type="catalytic activity">
    <reaction evidence="7">
        <text>L-threonyl-[protein] + ATP = O-phospho-L-threonyl-[protein] + ADP + H(+)</text>
        <dbReference type="Rhea" id="RHEA:46608"/>
        <dbReference type="Rhea" id="RHEA-COMP:11060"/>
        <dbReference type="Rhea" id="RHEA-COMP:11605"/>
        <dbReference type="ChEBI" id="CHEBI:15378"/>
        <dbReference type="ChEBI" id="CHEBI:30013"/>
        <dbReference type="ChEBI" id="CHEBI:30616"/>
        <dbReference type="ChEBI" id="CHEBI:61977"/>
        <dbReference type="ChEBI" id="CHEBI:456216"/>
        <dbReference type="EC" id="2.7.11.1"/>
    </reaction>
</comment>
<organism evidence="10 11">
    <name type="scientific">Exidia glandulosa HHB12029</name>
    <dbReference type="NCBI Taxonomy" id="1314781"/>
    <lineage>
        <taxon>Eukaryota</taxon>
        <taxon>Fungi</taxon>
        <taxon>Dikarya</taxon>
        <taxon>Basidiomycota</taxon>
        <taxon>Agaricomycotina</taxon>
        <taxon>Agaricomycetes</taxon>
        <taxon>Auriculariales</taxon>
        <taxon>Exidiaceae</taxon>
        <taxon>Exidia</taxon>
    </lineage>
</organism>
<keyword evidence="6" id="KW-0067">ATP-binding</keyword>
<comment type="catalytic activity">
    <reaction evidence="8">
        <text>L-seryl-[protein] + ATP = O-phospho-L-seryl-[protein] + ADP + H(+)</text>
        <dbReference type="Rhea" id="RHEA:17989"/>
        <dbReference type="Rhea" id="RHEA-COMP:9863"/>
        <dbReference type="Rhea" id="RHEA-COMP:11604"/>
        <dbReference type="ChEBI" id="CHEBI:15378"/>
        <dbReference type="ChEBI" id="CHEBI:29999"/>
        <dbReference type="ChEBI" id="CHEBI:30616"/>
        <dbReference type="ChEBI" id="CHEBI:83421"/>
        <dbReference type="ChEBI" id="CHEBI:456216"/>
        <dbReference type="EC" id="2.7.11.1"/>
    </reaction>
</comment>
<dbReference type="GO" id="GO:0035861">
    <property type="term" value="C:site of double-strand break"/>
    <property type="evidence" value="ECO:0007669"/>
    <property type="project" value="TreeGrafter"/>
</dbReference>
<dbReference type="EC" id="2.7.11.1" evidence="1"/>
<keyword evidence="11" id="KW-1185">Reference proteome</keyword>
<gene>
    <name evidence="10" type="ORF">EXIGLDRAFT_714241</name>
</gene>
<name>A0A165BI54_EXIGL</name>
<dbReference type="FunFam" id="1.10.510.10:FF:000571">
    <property type="entry name" value="Maternal embryonic leucine zipper kinase"/>
    <property type="match status" value="1"/>
</dbReference>
<dbReference type="Pfam" id="PF00069">
    <property type="entry name" value="Pkinase"/>
    <property type="match status" value="1"/>
</dbReference>
<reference evidence="10 11" key="1">
    <citation type="journal article" date="2016" name="Mol. Biol. Evol.">
        <title>Comparative Genomics of Early-Diverging Mushroom-Forming Fungi Provides Insights into the Origins of Lignocellulose Decay Capabilities.</title>
        <authorList>
            <person name="Nagy L.G."/>
            <person name="Riley R."/>
            <person name="Tritt A."/>
            <person name="Adam C."/>
            <person name="Daum C."/>
            <person name="Floudas D."/>
            <person name="Sun H."/>
            <person name="Yadav J.S."/>
            <person name="Pangilinan J."/>
            <person name="Larsson K.H."/>
            <person name="Matsuura K."/>
            <person name="Barry K."/>
            <person name="Labutti K."/>
            <person name="Kuo R."/>
            <person name="Ohm R.A."/>
            <person name="Bhattacharya S.S."/>
            <person name="Shirouzu T."/>
            <person name="Yoshinaga Y."/>
            <person name="Martin F.M."/>
            <person name="Grigoriev I.V."/>
            <person name="Hibbett D.S."/>
        </authorList>
    </citation>
    <scope>NUCLEOTIDE SEQUENCE [LARGE SCALE GENOMIC DNA]</scope>
    <source>
        <strain evidence="10 11">HHB12029</strain>
    </source>
</reference>
<dbReference type="InParanoid" id="A0A165BI54"/>
<accession>A0A165BI54</accession>
<evidence type="ECO:0000256" key="3">
    <source>
        <dbReference type="ARBA" id="ARBA00022679"/>
    </source>
</evidence>
<dbReference type="PROSITE" id="PS50011">
    <property type="entry name" value="PROTEIN_KINASE_DOM"/>
    <property type="match status" value="1"/>
</dbReference>
<dbReference type="InterPro" id="IPR008271">
    <property type="entry name" value="Ser/Thr_kinase_AS"/>
</dbReference>
<dbReference type="FunCoup" id="A0A165BI54">
    <property type="interactions" value="506"/>
</dbReference>
<dbReference type="PANTHER" id="PTHR43895">
    <property type="entry name" value="CALCIUM/CALMODULIN-DEPENDENT PROTEIN KINASE KINASE-RELATED"/>
    <property type="match status" value="1"/>
</dbReference>
<evidence type="ECO:0000256" key="2">
    <source>
        <dbReference type="ARBA" id="ARBA00022527"/>
    </source>
</evidence>
<dbReference type="GO" id="GO:0005737">
    <property type="term" value="C:cytoplasm"/>
    <property type="evidence" value="ECO:0007669"/>
    <property type="project" value="TreeGrafter"/>
</dbReference>
<keyword evidence="2" id="KW-0723">Serine/threonine-protein kinase</keyword>
<evidence type="ECO:0000313" key="10">
    <source>
        <dbReference type="EMBL" id="KZV80695.1"/>
    </source>
</evidence>
<dbReference type="SUPFAM" id="SSF56112">
    <property type="entry name" value="Protein kinase-like (PK-like)"/>
    <property type="match status" value="1"/>
</dbReference>
<dbReference type="GO" id="GO:0004674">
    <property type="term" value="F:protein serine/threonine kinase activity"/>
    <property type="evidence" value="ECO:0007669"/>
    <property type="project" value="UniProtKB-KW"/>
</dbReference>
<dbReference type="EMBL" id="KV426458">
    <property type="protein sequence ID" value="KZV80695.1"/>
    <property type="molecule type" value="Genomic_DNA"/>
</dbReference>
<dbReference type="SMART" id="SM00220">
    <property type="entry name" value="S_TKc"/>
    <property type="match status" value="1"/>
</dbReference>
<dbReference type="Gene3D" id="1.10.510.10">
    <property type="entry name" value="Transferase(Phosphotransferase) domain 1"/>
    <property type="match status" value="1"/>
</dbReference>
<evidence type="ECO:0000256" key="5">
    <source>
        <dbReference type="ARBA" id="ARBA00022777"/>
    </source>
</evidence>
<dbReference type="PANTHER" id="PTHR43895:SF32">
    <property type="entry name" value="SERINE_THREONINE-PROTEIN KINASE CHK1"/>
    <property type="match status" value="1"/>
</dbReference>
<dbReference type="GO" id="GO:0005634">
    <property type="term" value="C:nucleus"/>
    <property type="evidence" value="ECO:0007669"/>
    <property type="project" value="TreeGrafter"/>
</dbReference>
<keyword evidence="3" id="KW-0808">Transferase</keyword>
<evidence type="ECO:0000256" key="1">
    <source>
        <dbReference type="ARBA" id="ARBA00012513"/>
    </source>
</evidence>
<dbReference type="PROSITE" id="PS00108">
    <property type="entry name" value="PROTEIN_KINASE_ST"/>
    <property type="match status" value="1"/>
</dbReference>
<dbReference type="OrthoDB" id="539158at2759"/>
<feature type="domain" description="Protein kinase" evidence="9">
    <location>
        <begin position="10"/>
        <end position="277"/>
    </location>
</feature>
<dbReference type="InterPro" id="IPR011009">
    <property type="entry name" value="Kinase-like_dom_sf"/>
</dbReference>
<keyword evidence="5 10" id="KW-0418">Kinase</keyword>
<evidence type="ECO:0000256" key="7">
    <source>
        <dbReference type="ARBA" id="ARBA00047899"/>
    </source>
</evidence>